<gene>
    <name evidence="3" type="ORF">GCM10010334_08110</name>
</gene>
<feature type="compositionally biased region" description="Polar residues" evidence="1">
    <location>
        <begin position="11"/>
        <end position="22"/>
    </location>
</feature>
<feature type="transmembrane region" description="Helical" evidence="2">
    <location>
        <begin position="155"/>
        <end position="175"/>
    </location>
</feature>
<evidence type="ECO:0000313" key="3">
    <source>
        <dbReference type="EMBL" id="GHC80795.1"/>
    </source>
</evidence>
<accession>A0A918WT51</accession>
<dbReference type="AlphaFoldDB" id="A0A918WT51"/>
<dbReference type="EMBL" id="BMVC01000001">
    <property type="protein sequence ID" value="GHC80795.1"/>
    <property type="molecule type" value="Genomic_DNA"/>
</dbReference>
<keyword evidence="2" id="KW-0812">Transmembrane</keyword>
<evidence type="ECO:0000313" key="4">
    <source>
        <dbReference type="Proteomes" id="UP000638353"/>
    </source>
</evidence>
<reference evidence="3" key="1">
    <citation type="journal article" date="2014" name="Int. J. Syst. Evol. Microbiol.">
        <title>Complete genome sequence of Corynebacterium casei LMG S-19264T (=DSM 44701T), isolated from a smear-ripened cheese.</title>
        <authorList>
            <consortium name="US DOE Joint Genome Institute (JGI-PGF)"/>
            <person name="Walter F."/>
            <person name="Albersmeier A."/>
            <person name="Kalinowski J."/>
            <person name="Ruckert C."/>
        </authorList>
    </citation>
    <scope>NUCLEOTIDE SEQUENCE</scope>
    <source>
        <strain evidence="3">JCM 4637</strain>
    </source>
</reference>
<reference evidence="3" key="2">
    <citation type="submission" date="2020-09" db="EMBL/GenBank/DDBJ databases">
        <authorList>
            <person name="Sun Q."/>
            <person name="Ohkuma M."/>
        </authorList>
    </citation>
    <scope>NUCLEOTIDE SEQUENCE</scope>
    <source>
        <strain evidence="3">JCM 4637</strain>
    </source>
</reference>
<evidence type="ECO:0000256" key="2">
    <source>
        <dbReference type="SAM" id="Phobius"/>
    </source>
</evidence>
<feature type="transmembrane region" description="Helical" evidence="2">
    <location>
        <begin position="37"/>
        <end position="55"/>
    </location>
</feature>
<evidence type="ECO:0000256" key="1">
    <source>
        <dbReference type="SAM" id="MobiDB-lite"/>
    </source>
</evidence>
<feature type="transmembrane region" description="Helical" evidence="2">
    <location>
        <begin position="99"/>
        <end position="119"/>
    </location>
</feature>
<name>A0A918WT51_9ACTN</name>
<comment type="caution">
    <text evidence="3">The sequence shown here is derived from an EMBL/GenBank/DDBJ whole genome shotgun (WGS) entry which is preliminary data.</text>
</comment>
<protein>
    <submittedName>
        <fullName evidence="3">Membrane protein</fullName>
    </submittedName>
</protein>
<feature type="transmembrane region" description="Helical" evidence="2">
    <location>
        <begin position="126"/>
        <end position="143"/>
    </location>
</feature>
<dbReference type="Proteomes" id="UP000638353">
    <property type="component" value="Unassembled WGS sequence"/>
</dbReference>
<proteinExistence type="predicted"/>
<organism evidence="3 4">
    <name type="scientific">Streptomyces finlayi</name>
    <dbReference type="NCBI Taxonomy" id="67296"/>
    <lineage>
        <taxon>Bacteria</taxon>
        <taxon>Bacillati</taxon>
        <taxon>Actinomycetota</taxon>
        <taxon>Actinomycetes</taxon>
        <taxon>Kitasatosporales</taxon>
        <taxon>Streptomycetaceae</taxon>
        <taxon>Streptomyces</taxon>
    </lineage>
</organism>
<keyword evidence="2" id="KW-1133">Transmembrane helix</keyword>
<keyword evidence="2" id="KW-0472">Membrane</keyword>
<sequence length="192" mass="20286">MSAVATIHMPRSSNTRTAPATAGSQDGVIVRGRAARGVLAGLRILVGWTFLWPFLDKMFGLGFATKTEAAVIHGGSPTAGFLLHGTKGPFAHAFDGVAGAPWLDALFMLGLLGIGLAFLLGIGTRIAAVSCTAMMAFMYLVTLQPASNPITDDHWMIALAAVAVAVTGAGSYFGLGRRWQELALVRRFRWLV</sequence>
<feature type="region of interest" description="Disordered" evidence="1">
    <location>
        <begin position="1"/>
        <end position="22"/>
    </location>
</feature>